<keyword evidence="2 4" id="KW-0012">Acyltransferase</keyword>
<keyword evidence="5" id="KW-1185">Reference proteome</keyword>
<feature type="domain" description="N-acetyltransferase" evidence="3">
    <location>
        <begin position="141"/>
        <end position="274"/>
    </location>
</feature>
<dbReference type="Pfam" id="PF00583">
    <property type="entry name" value="Acetyltransf_1"/>
    <property type="match status" value="2"/>
</dbReference>
<dbReference type="CDD" id="cd04301">
    <property type="entry name" value="NAT_SF"/>
    <property type="match status" value="2"/>
</dbReference>
<dbReference type="InterPro" id="IPR016181">
    <property type="entry name" value="Acyl_CoA_acyltransferase"/>
</dbReference>
<dbReference type="PANTHER" id="PTHR43420:SF12">
    <property type="entry name" value="N-ACETYLTRANSFERASE DOMAIN-CONTAINING PROTEIN"/>
    <property type="match status" value="1"/>
</dbReference>
<name>A0ABT9IW16_9BACL</name>
<evidence type="ECO:0000313" key="4">
    <source>
        <dbReference type="EMBL" id="MDP5273541.1"/>
    </source>
</evidence>
<gene>
    <name evidence="4" type="ORF">Q5Y73_05445</name>
</gene>
<comment type="caution">
    <text evidence="4">The sequence shown here is derived from an EMBL/GenBank/DDBJ whole genome shotgun (WGS) entry which is preliminary data.</text>
</comment>
<dbReference type="InterPro" id="IPR000182">
    <property type="entry name" value="GNAT_dom"/>
</dbReference>
<dbReference type="Gene3D" id="3.40.630.30">
    <property type="match status" value="2"/>
</dbReference>
<evidence type="ECO:0000313" key="5">
    <source>
        <dbReference type="Proteomes" id="UP001231941"/>
    </source>
</evidence>
<evidence type="ECO:0000259" key="3">
    <source>
        <dbReference type="PROSITE" id="PS51186"/>
    </source>
</evidence>
<dbReference type="GO" id="GO:0016746">
    <property type="term" value="F:acyltransferase activity"/>
    <property type="evidence" value="ECO:0007669"/>
    <property type="project" value="UniProtKB-KW"/>
</dbReference>
<proteinExistence type="predicted"/>
<dbReference type="EMBL" id="JAVAMP010000001">
    <property type="protein sequence ID" value="MDP5273541.1"/>
    <property type="molecule type" value="Genomic_DNA"/>
</dbReference>
<evidence type="ECO:0000256" key="1">
    <source>
        <dbReference type="ARBA" id="ARBA00022679"/>
    </source>
</evidence>
<protein>
    <submittedName>
        <fullName evidence="4">GNAT family N-acetyltransferase</fullName>
        <ecNumber evidence="4">2.3.1.-</ecNumber>
    </submittedName>
</protein>
<feature type="domain" description="N-acetyltransferase" evidence="3">
    <location>
        <begin position="1"/>
        <end position="150"/>
    </location>
</feature>
<sequence length="274" mass="31933">MLHSQQKLTQIKELQEICEKEEPISLKLNWDNLRTRKVNEKRDFFYEEKGELVGFLGLYLFGTKIEVCGMVHPDYRKRGIFSTLIQEALTLCDRERFSTILLNAPASSLSAKQFLENKYSYRFSEFQMQWKATSISPSSEVVVRKAKKDDLELEVELDVRCFQFSEEESKSLNARVKGEENRFFYMIDYTGQTIGKITVDRANGEAWIYGFAILPEYQGRGIGRKALMNTVLAEHEKGYPVFLEVEATNKNALKLYTDCGFESYSVQDYYEVRR</sequence>
<keyword evidence="1 4" id="KW-0808">Transferase</keyword>
<dbReference type="PROSITE" id="PS51186">
    <property type="entry name" value="GNAT"/>
    <property type="match status" value="2"/>
</dbReference>
<dbReference type="RefSeq" id="WP_305990802.1">
    <property type="nucleotide sequence ID" value="NZ_JAVAMP010000001.1"/>
</dbReference>
<reference evidence="4 5" key="1">
    <citation type="submission" date="2023-08" db="EMBL/GenBank/DDBJ databases">
        <authorList>
            <person name="Park J.-S."/>
        </authorList>
    </citation>
    <scope>NUCLEOTIDE SEQUENCE [LARGE SCALE GENOMIC DNA]</scope>
    <source>
        <strain evidence="4 5">2205SS18-9</strain>
    </source>
</reference>
<dbReference type="InterPro" id="IPR050680">
    <property type="entry name" value="YpeA/RimI_acetyltransf"/>
</dbReference>
<evidence type="ECO:0000256" key="2">
    <source>
        <dbReference type="ARBA" id="ARBA00023315"/>
    </source>
</evidence>
<dbReference type="Proteomes" id="UP001231941">
    <property type="component" value="Unassembled WGS sequence"/>
</dbReference>
<organism evidence="4 5">
    <name type="scientific">Chengkuizengella axinellae</name>
    <dbReference type="NCBI Taxonomy" id="3064388"/>
    <lineage>
        <taxon>Bacteria</taxon>
        <taxon>Bacillati</taxon>
        <taxon>Bacillota</taxon>
        <taxon>Bacilli</taxon>
        <taxon>Bacillales</taxon>
        <taxon>Paenibacillaceae</taxon>
        <taxon>Chengkuizengella</taxon>
    </lineage>
</organism>
<dbReference type="PANTHER" id="PTHR43420">
    <property type="entry name" value="ACETYLTRANSFERASE"/>
    <property type="match status" value="1"/>
</dbReference>
<dbReference type="EC" id="2.3.1.-" evidence="4"/>
<accession>A0ABT9IW16</accession>
<dbReference type="SUPFAM" id="SSF55729">
    <property type="entry name" value="Acyl-CoA N-acyltransferases (Nat)"/>
    <property type="match status" value="2"/>
</dbReference>